<dbReference type="PATRIC" id="fig|1502292.3.peg.1552"/>
<organism evidence="1 2">
    <name type="scientific">Marine Group I thaumarchaeote SCGC AAA799-E16</name>
    <dbReference type="NCBI Taxonomy" id="1502292"/>
    <lineage>
        <taxon>Archaea</taxon>
        <taxon>Nitrososphaerota</taxon>
        <taxon>Marine Group I</taxon>
    </lineage>
</organism>
<sequence length="131" mass="15447">MKKMEDYKSFLEVLMVSNKNVRFSAICSLDGELLFQKRRDDIRQLFSLEETKEQLNRTIESWKSRAEIKDKVGRPLYSVTSYEKIKRITIPIDEEHLLFISMDNKDDEVEMFKNINIKNISALLDIGPTKL</sequence>
<dbReference type="AlphaFoldDB" id="A0A081S412"/>
<reference evidence="1 2" key="1">
    <citation type="submission" date="2014-06" db="EMBL/GenBank/DDBJ databases">
        <authorList>
            <person name="Ngugi D.K."/>
            <person name="Blom J."/>
            <person name="Alam I."/>
            <person name="Rashid M."/>
            <person name="Ba Alawi W."/>
            <person name="Zhang G."/>
            <person name="Hikmawan T."/>
            <person name="Guan Y."/>
            <person name="Antunes A."/>
            <person name="Siam R."/>
            <person name="Eldorry H."/>
            <person name="Bajic V."/>
            <person name="Stingl U."/>
        </authorList>
    </citation>
    <scope>NUCLEOTIDE SEQUENCE [LARGE SCALE GENOMIC DNA]</scope>
    <source>
        <strain evidence="1">SCGC AAA799-E16</strain>
    </source>
</reference>
<gene>
    <name evidence="1" type="ORF">AAA799E16_01680</name>
</gene>
<evidence type="ECO:0000313" key="1">
    <source>
        <dbReference type="EMBL" id="KER05665.1"/>
    </source>
</evidence>
<comment type="caution">
    <text evidence="1">The sequence shown here is derived from an EMBL/GenBank/DDBJ whole genome shotgun (WGS) entry which is preliminary data.</text>
</comment>
<protein>
    <submittedName>
        <fullName evidence="1">Uncharacterized protein</fullName>
    </submittedName>
</protein>
<accession>A0A081S412</accession>
<keyword evidence="2" id="KW-1185">Reference proteome</keyword>
<name>A0A081S412_9ARCH</name>
<proteinExistence type="predicted"/>
<evidence type="ECO:0000313" key="2">
    <source>
        <dbReference type="Proteomes" id="UP000028027"/>
    </source>
</evidence>
<dbReference type="Proteomes" id="UP000028027">
    <property type="component" value="Unassembled WGS sequence"/>
</dbReference>
<dbReference type="EMBL" id="JNVL01000035">
    <property type="protein sequence ID" value="KER05665.1"/>
    <property type="molecule type" value="Genomic_DNA"/>
</dbReference>